<dbReference type="EMBL" id="JABFAI010000308">
    <property type="protein sequence ID" value="KAF4946639.1"/>
    <property type="molecule type" value="Genomic_DNA"/>
</dbReference>
<evidence type="ECO:0000313" key="6">
    <source>
        <dbReference type="Proteomes" id="UP000604273"/>
    </source>
</evidence>
<evidence type="ECO:0000256" key="2">
    <source>
        <dbReference type="SAM" id="MobiDB-lite"/>
    </source>
</evidence>
<dbReference type="Pfam" id="PF24883">
    <property type="entry name" value="NPHP3_N"/>
    <property type="match status" value="1"/>
</dbReference>
<reference evidence="5" key="1">
    <citation type="journal article" date="2020" name="BMC Genomics">
        <title>Correction to: Identification and distribution of gene clusters required for synthesis of sphingolipid metabolism inhibitors in diverse species of the filamentous fungus Fusarium.</title>
        <authorList>
            <person name="Kim H.S."/>
            <person name="Lohmar J.M."/>
            <person name="Busman M."/>
            <person name="Brown D.W."/>
            <person name="Naumann T.A."/>
            <person name="Divon H.H."/>
            <person name="Lysoe E."/>
            <person name="Uhlig S."/>
            <person name="Proctor R.H."/>
        </authorList>
    </citation>
    <scope>NUCLEOTIDE SEQUENCE</scope>
    <source>
        <strain evidence="5">NRRL 45417</strain>
    </source>
</reference>
<keyword evidence="6" id="KW-1185">Reference proteome</keyword>
<accession>A0A8H4WR09</accession>
<evidence type="ECO:0000259" key="4">
    <source>
        <dbReference type="Pfam" id="PF25053"/>
    </source>
</evidence>
<evidence type="ECO:0000313" key="5">
    <source>
        <dbReference type="EMBL" id="KAF4946639.1"/>
    </source>
</evidence>
<comment type="caution">
    <text evidence="5">The sequence shown here is derived from an EMBL/GenBank/DDBJ whole genome shotgun (WGS) entry which is preliminary data.</text>
</comment>
<feature type="domain" description="Nephrocystin 3-like N-terminal" evidence="3">
    <location>
        <begin position="328"/>
        <end position="490"/>
    </location>
</feature>
<feature type="region of interest" description="Disordered" evidence="2">
    <location>
        <begin position="272"/>
        <end position="306"/>
    </location>
</feature>
<dbReference type="InterPro" id="IPR056693">
    <property type="entry name" value="DUF7791"/>
</dbReference>
<dbReference type="OrthoDB" id="5086500at2759"/>
<dbReference type="Proteomes" id="UP000604273">
    <property type="component" value="Unassembled WGS sequence"/>
</dbReference>
<dbReference type="AlphaFoldDB" id="A0A8H4WR09"/>
<evidence type="ECO:0000259" key="3">
    <source>
        <dbReference type="Pfam" id="PF24883"/>
    </source>
</evidence>
<feature type="domain" description="DUF7791" evidence="4">
    <location>
        <begin position="605"/>
        <end position="752"/>
    </location>
</feature>
<evidence type="ECO:0000256" key="1">
    <source>
        <dbReference type="ARBA" id="ARBA00022737"/>
    </source>
</evidence>
<proteinExistence type="predicted"/>
<dbReference type="Gene3D" id="3.40.50.300">
    <property type="entry name" value="P-loop containing nucleotide triphosphate hydrolases"/>
    <property type="match status" value="1"/>
</dbReference>
<dbReference type="InterPro" id="IPR056884">
    <property type="entry name" value="NPHP3-like_N"/>
</dbReference>
<sequence>MLTGFEALGAASAVLQVISFATDVAVACKDAYDGATTSQDDLQRYAGQMSEAVGRVHTRCEQMSNMNSKFASPKLQNITKECKDVAEKLEAEVQYVTGLQAKGNLVKSLRKAFRVSKYKKKIQALHESLSINQQVVITEITSHLCSQSDAIYFQQDESFGKLDTDVQFLIGQLAQGITDVKNLVKQEHTVTRNIIIQESGRVEVAINSHMDSQVLDLRTTTETQRKCEVFLQSLKAPRMNQRYNDVMDSEDASFNQVFATYEDMIDMYFGTSEESGYSTDDDDPEDDADTDDDSHDSEDVDSGGYEFSEAGSYLSDIGDMDGIYRSWDSFNMWLQSDDKVFYIQGKPGSGKSTLVKFILNQDQTQDLIKRWSPDAIILSHFFWKIGLEEQNSIKGLWCSLLYKRLKDQQHLILGTLQHFSHLSLHSGYHDWSIKDLQDVWTYVANLDPRHMCVFIDGLDEIRNEDGFPKLVQTIQSISRMPNTKLCVSTRPEAQIVRWLEMTDADGILLEELTKLDMHVFAKKRFDQLLPSSRFSSGFFNSLRRQLVHKAEGVFLWLYLAIRSIIDGIENEDSEDLLSKRLHELPGDLKKLYGDMWQRANAKSTVYQDTARRYFHYLLSGEYAEMVVGSRGGWTLYPLPLILQIACAERPAIQERLLTGTDIIGVTEIMRICDETSASIHTRCAGLLEVQPGESDPSAIEEHVSTTAFFKAFGTVGFIHRTAHDFLIDTEEGQAILGCESMCPFPWQTRLLKGATCMVKVLVMAWDIPCRLEEIIRQITDFVNHWRSRGLQLATEMLNVVQLLFDKHFERPDLYFGHPQRPFLRYLINHQLLDDYVVSCLEAECSPSLATTILRDGWYPGYRLRMSSRIFKALIAHGADPGEYGVISDYPQSVPFVRKATAFTDFLVSFLTSTKQDLEYYETQLLLAGENDSSTKLASETVEIALHMANTCQNLDAAVALFACYRGTGSAEVMPLKMWTKALGKPTSQASFVVYEINIQLLILCLLSKMGEYLAEGVLASPEAEDVLSKIDNPSARVRYFRRPNAKKYNLERRNASQPIFERVVTQAASLSRSDIEHLFDVDLKGHSQVLSVSLKDRTDLKTITQYIENLEVEEVCIEDAMTSLVAENVGFCTSEELGIAPTSRHVEFSRRAHGYLWDLFPLAMGRLEAEAAASGESKKKKQKVVSDTSLAATLYID</sequence>
<protein>
    <recommendedName>
        <fullName evidence="7">NACHT domain-containing protein</fullName>
    </recommendedName>
</protein>
<evidence type="ECO:0008006" key="7">
    <source>
        <dbReference type="Google" id="ProtNLM"/>
    </source>
</evidence>
<dbReference type="SUPFAM" id="SSF52540">
    <property type="entry name" value="P-loop containing nucleoside triphosphate hydrolases"/>
    <property type="match status" value="1"/>
</dbReference>
<dbReference type="InterPro" id="IPR027417">
    <property type="entry name" value="P-loop_NTPase"/>
</dbReference>
<organism evidence="5 6">
    <name type="scientific">Fusarium gaditjirri</name>
    <dbReference type="NCBI Taxonomy" id="282569"/>
    <lineage>
        <taxon>Eukaryota</taxon>
        <taxon>Fungi</taxon>
        <taxon>Dikarya</taxon>
        <taxon>Ascomycota</taxon>
        <taxon>Pezizomycotina</taxon>
        <taxon>Sordariomycetes</taxon>
        <taxon>Hypocreomycetidae</taxon>
        <taxon>Hypocreales</taxon>
        <taxon>Nectriaceae</taxon>
        <taxon>Fusarium</taxon>
        <taxon>Fusarium nisikadoi species complex</taxon>
    </lineage>
</organism>
<keyword evidence="1" id="KW-0677">Repeat</keyword>
<dbReference type="PANTHER" id="PTHR10039">
    <property type="entry name" value="AMELOGENIN"/>
    <property type="match status" value="1"/>
</dbReference>
<reference evidence="5" key="2">
    <citation type="submission" date="2020-05" db="EMBL/GenBank/DDBJ databases">
        <authorList>
            <person name="Kim H.-S."/>
            <person name="Proctor R.H."/>
            <person name="Brown D.W."/>
        </authorList>
    </citation>
    <scope>NUCLEOTIDE SEQUENCE</scope>
    <source>
        <strain evidence="5">NRRL 45417</strain>
    </source>
</reference>
<gene>
    <name evidence="5" type="ORF">FGADI_11028</name>
</gene>
<dbReference type="Pfam" id="PF25053">
    <property type="entry name" value="DUF7791"/>
    <property type="match status" value="1"/>
</dbReference>
<dbReference type="PANTHER" id="PTHR10039:SF5">
    <property type="entry name" value="NACHT DOMAIN-CONTAINING PROTEIN"/>
    <property type="match status" value="1"/>
</dbReference>
<feature type="compositionally biased region" description="Acidic residues" evidence="2">
    <location>
        <begin position="279"/>
        <end position="301"/>
    </location>
</feature>
<name>A0A8H4WR09_9HYPO</name>